<feature type="compositionally biased region" description="Polar residues" evidence="1">
    <location>
        <begin position="137"/>
        <end position="166"/>
    </location>
</feature>
<dbReference type="RefSeq" id="WP_146601395.1">
    <property type="nucleotide sequence ID" value="NZ_SJPY01000006.1"/>
</dbReference>
<dbReference type="EMBL" id="SJPY01000006">
    <property type="protein sequence ID" value="TWU39150.1"/>
    <property type="molecule type" value="Genomic_DNA"/>
</dbReference>
<proteinExistence type="predicted"/>
<evidence type="ECO:0000313" key="3">
    <source>
        <dbReference type="Proteomes" id="UP000315471"/>
    </source>
</evidence>
<comment type="caution">
    <text evidence="2">The sequence shown here is derived from an EMBL/GenBank/DDBJ whole genome shotgun (WGS) entry which is preliminary data.</text>
</comment>
<protein>
    <recommendedName>
        <fullName evidence="4">Lin1244/Lin1753-like N-terminal domain-containing protein</fullName>
    </recommendedName>
</protein>
<dbReference type="OrthoDB" id="291936at2"/>
<name>A0A5C6DQP1_9BACT</name>
<gene>
    <name evidence="2" type="ORF">Q31b_42350</name>
</gene>
<feature type="region of interest" description="Disordered" evidence="1">
    <location>
        <begin position="238"/>
        <end position="271"/>
    </location>
</feature>
<keyword evidence="3" id="KW-1185">Reference proteome</keyword>
<evidence type="ECO:0000256" key="1">
    <source>
        <dbReference type="SAM" id="MobiDB-lite"/>
    </source>
</evidence>
<feature type="region of interest" description="Disordered" evidence="1">
    <location>
        <begin position="106"/>
        <end position="166"/>
    </location>
</feature>
<dbReference type="Proteomes" id="UP000315471">
    <property type="component" value="Unassembled WGS sequence"/>
</dbReference>
<reference evidence="2 3" key="1">
    <citation type="submission" date="2019-02" db="EMBL/GenBank/DDBJ databases">
        <title>Deep-cultivation of Planctomycetes and their phenomic and genomic characterization uncovers novel biology.</title>
        <authorList>
            <person name="Wiegand S."/>
            <person name="Jogler M."/>
            <person name="Boedeker C."/>
            <person name="Pinto D."/>
            <person name="Vollmers J."/>
            <person name="Rivas-Marin E."/>
            <person name="Kohn T."/>
            <person name="Peeters S.H."/>
            <person name="Heuer A."/>
            <person name="Rast P."/>
            <person name="Oberbeckmann S."/>
            <person name="Bunk B."/>
            <person name="Jeske O."/>
            <person name="Meyerdierks A."/>
            <person name="Storesund J.E."/>
            <person name="Kallscheuer N."/>
            <person name="Luecker S."/>
            <person name="Lage O.M."/>
            <person name="Pohl T."/>
            <person name="Merkel B.J."/>
            <person name="Hornburger P."/>
            <person name="Mueller R.-W."/>
            <person name="Bruemmer F."/>
            <person name="Labrenz M."/>
            <person name="Spormann A.M."/>
            <person name="Op Den Camp H."/>
            <person name="Overmann J."/>
            <person name="Amann R."/>
            <person name="Jetten M.S.M."/>
            <person name="Mascher T."/>
            <person name="Medema M.H."/>
            <person name="Devos D.P."/>
            <person name="Kaster A.-K."/>
            <person name="Ovreas L."/>
            <person name="Rohde M."/>
            <person name="Galperin M.Y."/>
            <person name="Jogler C."/>
        </authorList>
    </citation>
    <scope>NUCLEOTIDE SEQUENCE [LARGE SCALE GENOMIC DNA]</scope>
    <source>
        <strain evidence="2 3">Q31b</strain>
    </source>
</reference>
<dbReference type="AlphaFoldDB" id="A0A5C6DQP1"/>
<accession>A0A5C6DQP1</accession>
<feature type="compositionally biased region" description="Basic and acidic residues" evidence="1">
    <location>
        <begin position="106"/>
        <end position="136"/>
    </location>
</feature>
<organism evidence="2 3">
    <name type="scientific">Novipirellula aureliae</name>
    <dbReference type="NCBI Taxonomy" id="2527966"/>
    <lineage>
        <taxon>Bacteria</taxon>
        <taxon>Pseudomonadati</taxon>
        <taxon>Planctomycetota</taxon>
        <taxon>Planctomycetia</taxon>
        <taxon>Pirellulales</taxon>
        <taxon>Pirellulaceae</taxon>
        <taxon>Novipirellula</taxon>
    </lineage>
</organism>
<sequence>MKLGTTTHPKFCRLMRHLSLSRYCTVGVLESLWMMASQFTDDGDLSRFCADDISAYIDWPGDAEQLVDALVDCGWLDRDGGNLIVHDFDDHKPNFINDRIKKREQRAAAKAKKEAEKADASRVSRDCPRTSQDNRTESPLFQSIPVQPSQVDSRNKAPSVSSSEPALSQFQFPVKAKGGGTWTLPMAKLDEYIDTYGDRKWVDAELRKARQWCSDNRAKRKTPGGMLGFIGRWLAKANDTARPRTPGASSDDDLPEMEMRFASSKRSGVSR</sequence>
<evidence type="ECO:0000313" key="2">
    <source>
        <dbReference type="EMBL" id="TWU39150.1"/>
    </source>
</evidence>
<evidence type="ECO:0008006" key="4">
    <source>
        <dbReference type="Google" id="ProtNLM"/>
    </source>
</evidence>